<evidence type="ECO:0000313" key="1">
    <source>
        <dbReference type="EMBL" id="PSH61836.1"/>
    </source>
</evidence>
<protein>
    <submittedName>
        <fullName evidence="1">Uncharacterized protein</fullName>
    </submittedName>
</protein>
<comment type="caution">
    <text evidence="1">The sequence shown here is derived from an EMBL/GenBank/DDBJ whole genome shotgun (WGS) entry which is preliminary data.</text>
</comment>
<dbReference type="RefSeq" id="WP_106666010.1">
    <property type="nucleotide sequence ID" value="NZ_PGGM01000011.1"/>
</dbReference>
<sequence length="61" mass="6711">MIKCRYHSDDVVRDGIASLAEPLDLSNAWMPQTEQSPNFGLDGARIETVPVTDPIASGHMR</sequence>
<name>A0A2P7B5U9_9HYPH</name>
<keyword evidence="2" id="KW-1185">Reference proteome</keyword>
<dbReference type="AlphaFoldDB" id="A0A2P7B5U9"/>
<reference evidence="2" key="1">
    <citation type="submission" date="2017-11" db="EMBL/GenBank/DDBJ databases">
        <authorList>
            <person name="Kuznetsova I."/>
            <person name="Sazanova A."/>
            <person name="Chirak E."/>
            <person name="Safronova V."/>
            <person name="Willems A."/>
        </authorList>
    </citation>
    <scope>NUCLEOTIDE SEQUENCE [LARGE SCALE GENOMIC DNA]</scope>
    <source>
        <strain evidence="2">CCBAU 03422</strain>
    </source>
</reference>
<evidence type="ECO:0000313" key="2">
    <source>
        <dbReference type="Proteomes" id="UP000241764"/>
    </source>
</evidence>
<accession>A0A2P7B5U9</accession>
<dbReference type="EMBL" id="PGGM01000011">
    <property type="protein sequence ID" value="PSH61836.1"/>
    <property type="molecule type" value="Genomic_DNA"/>
</dbReference>
<dbReference type="Proteomes" id="UP000241764">
    <property type="component" value="Unassembled WGS sequence"/>
</dbReference>
<dbReference type="OrthoDB" id="8392808at2"/>
<gene>
    <name evidence="1" type="ORF">CU103_21145</name>
</gene>
<proteinExistence type="predicted"/>
<organism evidence="1 2">
    <name type="scientific">Phyllobacterium sophorae</name>
    <dbReference type="NCBI Taxonomy" id="1520277"/>
    <lineage>
        <taxon>Bacteria</taxon>
        <taxon>Pseudomonadati</taxon>
        <taxon>Pseudomonadota</taxon>
        <taxon>Alphaproteobacteria</taxon>
        <taxon>Hyphomicrobiales</taxon>
        <taxon>Phyllobacteriaceae</taxon>
        <taxon>Phyllobacterium</taxon>
    </lineage>
</organism>